<gene>
    <name evidence="2" type="ORF">R1flu_017165</name>
</gene>
<dbReference type="AlphaFoldDB" id="A0ABD1XF57"/>
<evidence type="ECO:0000313" key="3">
    <source>
        <dbReference type="Proteomes" id="UP001605036"/>
    </source>
</evidence>
<evidence type="ECO:0000313" key="2">
    <source>
        <dbReference type="EMBL" id="KAL2603195.1"/>
    </source>
</evidence>
<feature type="compositionally biased region" description="Polar residues" evidence="1">
    <location>
        <begin position="188"/>
        <end position="197"/>
    </location>
</feature>
<name>A0ABD1XF57_9MARC</name>
<feature type="compositionally biased region" description="Low complexity" evidence="1">
    <location>
        <begin position="216"/>
        <end position="229"/>
    </location>
</feature>
<feature type="compositionally biased region" description="Polar residues" evidence="1">
    <location>
        <begin position="146"/>
        <end position="166"/>
    </location>
</feature>
<feature type="region of interest" description="Disordered" evidence="1">
    <location>
        <begin position="145"/>
        <end position="235"/>
    </location>
</feature>
<feature type="region of interest" description="Disordered" evidence="1">
    <location>
        <begin position="91"/>
        <end position="133"/>
    </location>
</feature>
<feature type="compositionally biased region" description="Low complexity" evidence="1">
    <location>
        <begin position="29"/>
        <end position="39"/>
    </location>
</feature>
<feature type="compositionally biased region" description="Basic and acidic residues" evidence="1">
    <location>
        <begin position="52"/>
        <end position="64"/>
    </location>
</feature>
<sequence>MTNPCYDFALRPQSNIPNSYSERRHTPQRSRSPSTPSSQESADDEVEFSQQRSDRGRWKTDGRDSIAGGFEESNSQSCQCHHCVSVRERNSCDYERSHSRHARTARRPSSGGNSIHQQHGSRKHPLPVPKFEHSTWSPLQFLRRPFTSSEGGRQNESGRLNNTSCKSRSSSRLRSYTPSKNRDVRESLSPNRVPQRSSKVRSLRRNPSLQRKQSPRKSSPGRSSSNKTPFLGCSSRRRSYVDSATSPCKEKCDIACQTRRDEFPLTPEETPRASPVRRVVSSNAFYHGRISQKARPHSSSSQRRPSPFRYGAVPCSSSSASTAPKECCCSSCVGGWQEKAQCQMPVGGGLLGSCQTCRHGSCRTDLGCHHQGGCSHHQVCHQSSHHGACHRPEPSVRNCECTKCHPPLSK</sequence>
<dbReference type="Proteomes" id="UP001605036">
    <property type="component" value="Unassembled WGS sequence"/>
</dbReference>
<organism evidence="2 3">
    <name type="scientific">Riccia fluitans</name>
    <dbReference type="NCBI Taxonomy" id="41844"/>
    <lineage>
        <taxon>Eukaryota</taxon>
        <taxon>Viridiplantae</taxon>
        <taxon>Streptophyta</taxon>
        <taxon>Embryophyta</taxon>
        <taxon>Marchantiophyta</taxon>
        <taxon>Marchantiopsida</taxon>
        <taxon>Marchantiidae</taxon>
        <taxon>Marchantiales</taxon>
        <taxon>Ricciaceae</taxon>
        <taxon>Riccia</taxon>
    </lineage>
</organism>
<evidence type="ECO:0000256" key="1">
    <source>
        <dbReference type="SAM" id="MobiDB-lite"/>
    </source>
</evidence>
<dbReference type="EMBL" id="JBHFFA010000033">
    <property type="protein sequence ID" value="KAL2603195.1"/>
    <property type="molecule type" value="Genomic_DNA"/>
</dbReference>
<reference evidence="2 3" key="1">
    <citation type="submission" date="2024-09" db="EMBL/GenBank/DDBJ databases">
        <title>Chromosome-scale assembly of Riccia fluitans.</title>
        <authorList>
            <person name="Paukszto L."/>
            <person name="Sawicki J."/>
            <person name="Karawczyk K."/>
            <person name="Piernik-Szablinska J."/>
            <person name="Szczecinska M."/>
            <person name="Mazdziarz M."/>
        </authorList>
    </citation>
    <scope>NUCLEOTIDE SEQUENCE [LARGE SCALE GENOMIC DNA]</scope>
    <source>
        <strain evidence="2">Rf_01</strain>
        <tissue evidence="2">Aerial parts of the thallus</tissue>
    </source>
</reference>
<accession>A0ABD1XF57</accession>
<protein>
    <submittedName>
        <fullName evidence="2">Uncharacterized protein</fullName>
    </submittedName>
</protein>
<feature type="region of interest" description="Disordered" evidence="1">
    <location>
        <begin position="1"/>
        <end position="73"/>
    </location>
</feature>
<keyword evidence="3" id="KW-1185">Reference proteome</keyword>
<proteinExistence type="predicted"/>
<comment type="caution">
    <text evidence="2">The sequence shown here is derived from an EMBL/GenBank/DDBJ whole genome shotgun (WGS) entry which is preliminary data.</text>
</comment>